<keyword evidence="2" id="KW-1185">Reference proteome</keyword>
<dbReference type="EMBL" id="SRLO01000208">
    <property type="protein sequence ID" value="TNN67172.1"/>
    <property type="molecule type" value="Genomic_DNA"/>
</dbReference>
<proteinExistence type="predicted"/>
<evidence type="ECO:0000313" key="2">
    <source>
        <dbReference type="Proteomes" id="UP000314294"/>
    </source>
</evidence>
<dbReference type="AlphaFoldDB" id="A0A4Z2HQW4"/>
<dbReference type="Proteomes" id="UP000314294">
    <property type="component" value="Unassembled WGS sequence"/>
</dbReference>
<comment type="caution">
    <text evidence="1">The sequence shown here is derived from an EMBL/GenBank/DDBJ whole genome shotgun (WGS) entry which is preliminary data.</text>
</comment>
<gene>
    <name evidence="1" type="ORF">EYF80_022589</name>
</gene>
<organism evidence="1 2">
    <name type="scientific">Liparis tanakae</name>
    <name type="common">Tanaka's snailfish</name>
    <dbReference type="NCBI Taxonomy" id="230148"/>
    <lineage>
        <taxon>Eukaryota</taxon>
        <taxon>Metazoa</taxon>
        <taxon>Chordata</taxon>
        <taxon>Craniata</taxon>
        <taxon>Vertebrata</taxon>
        <taxon>Euteleostomi</taxon>
        <taxon>Actinopterygii</taxon>
        <taxon>Neopterygii</taxon>
        <taxon>Teleostei</taxon>
        <taxon>Neoteleostei</taxon>
        <taxon>Acanthomorphata</taxon>
        <taxon>Eupercaria</taxon>
        <taxon>Perciformes</taxon>
        <taxon>Cottioidei</taxon>
        <taxon>Cottales</taxon>
        <taxon>Liparidae</taxon>
        <taxon>Liparis</taxon>
    </lineage>
</organism>
<protein>
    <submittedName>
        <fullName evidence="1">Uncharacterized protein</fullName>
    </submittedName>
</protein>
<reference evidence="1 2" key="1">
    <citation type="submission" date="2019-03" db="EMBL/GenBank/DDBJ databases">
        <title>First draft genome of Liparis tanakae, snailfish: a comprehensive survey of snailfish specific genes.</title>
        <authorList>
            <person name="Kim W."/>
            <person name="Song I."/>
            <person name="Jeong J.-H."/>
            <person name="Kim D."/>
            <person name="Kim S."/>
            <person name="Ryu S."/>
            <person name="Song J.Y."/>
            <person name="Lee S.K."/>
        </authorList>
    </citation>
    <scope>NUCLEOTIDE SEQUENCE [LARGE SCALE GENOMIC DNA]</scope>
    <source>
        <tissue evidence="1">Muscle</tissue>
    </source>
</reference>
<accession>A0A4Z2HQW4</accession>
<name>A0A4Z2HQW4_9TELE</name>
<evidence type="ECO:0000313" key="1">
    <source>
        <dbReference type="EMBL" id="TNN67172.1"/>
    </source>
</evidence>
<sequence>MSLRKDMRNDDPTHKHVEPIACCRLQRTELTARLKIKARMKKFLQLYFLCSNSGDNVWKLNEGHG</sequence>